<gene>
    <name evidence="2" type="ORF">SAMN02746011_00059</name>
</gene>
<evidence type="ECO:0000313" key="2">
    <source>
        <dbReference type="EMBL" id="SJZ30533.1"/>
    </source>
</evidence>
<dbReference type="PROSITE" id="PS51721">
    <property type="entry name" value="G_CP"/>
    <property type="match status" value="1"/>
</dbReference>
<dbReference type="STRING" id="1121925.SAMN02746011_00059"/>
<evidence type="ECO:0000259" key="1">
    <source>
        <dbReference type="PROSITE" id="PS51721"/>
    </source>
</evidence>
<dbReference type="CDD" id="cd01855">
    <property type="entry name" value="YqeH"/>
    <property type="match status" value="1"/>
</dbReference>
<organism evidence="2 3">
    <name type="scientific">Globicatella sulfidifaciens DSM 15739</name>
    <dbReference type="NCBI Taxonomy" id="1121925"/>
    <lineage>
        <taxon>Bacteria</taxon>
        <taxon>Bacillati</taxon>
        <taxon>Bacillota</taxon>
        <taxon>Bacilli</taxon>
        <taxon>Lactobacillales</taxon>
        <taxon>Aerococcaceae</taxon>
        <taxon>Globicatella</taxon>
    </lineage>
</organism>
<dbReference type="InterPro" id="IPR027417">
    <property type="entry name" value="P-loop_NTPase"/>
</dbReference>
<dbReference type="SUPFAM" id="SSF52540">
    <property type="entry name" value="P-loop containing nucleoside triphosphate hydrolases"/>
    <property type="match status" value="1"/>
</dbReference>
<dbReference type="AlphaFoldDB" id="A0A1T4JK95"/>
<dbReference type="OrthoDB" id="9773841at2"/>
<name>A0A1T4JK95_9LACT</name>
<feature type="domain" description="CP-type G" evidence="1">
    <location>
        <begin position="65"/>
        <end position="228"/>
    </location>
</feature>
<dbReference type="EMBL" id="FUWO01000001">
    <property type="protein sequence ID" value="SJZ30533.1"/>
    <property type="molecule type" value="Genomic_DNA"/>
</dbReference>
<accession>A0A1T4JK95</accession>
<proteinExistence type="predicted"/>
<dbReference type="NCBIfam" id="TIGR03597">
    <property type="entry name" value="GTPase_YqeH"/>
    <property type="match status" value="1"/>
</dbReference>
<sequence length="370" mass="41555">MAEQTYQCIGCGATIQTEQEEAIGYLPNSALQKGIEKGEFYCQRCFRLRNYNELQDVAIDDDVFLDKLNQIAEDDAFVIYVVDIFDIEGSIIHGLSRFIGRQPFVVLANKVDLLPKVTNLRKLKHWVKVVMNQNKLFPEEVLLASATKQHTLAEVINVIEANIDHKNVYIVGVTNVGKSTLINQLINHYGGAKSIVTTSNHPGTTLDMIEIPLTDDHSIIDTPGIVRRSQLAHYLSRTEIKQVLPTKPLKPKTYQLNPEQTIFLGGLMRMDFNAGPRAAFTFYVSNDIYIHRTKLSEADTLYQKHRGELLSPPGPNSIENYPPLVAKKIHLEKNQDIALSGLGWLTVNQPVDLTIWAPKAVALTVRESII</sequence>
<protein>
    <recommendedName>
        <fullName evidence="1">CP-type G domain-containing protein</fullName>
    </recommendedName>
</protein>
<dbReference type="InterPro" id="IPR048422">
    <property type="entry name" value="NOA1/YqeH-like_C"/>
</dbReference>
<dbReference type="Pfam" id="PF21516">
    <property type="entry name" value="YqeH-like_C"/>
    <property type="match status" value="1"/>
</dbReference>
<dbReference type="Pfam" id="PF01926">
    <property type="entry name" value="MMR_HSR1"/>
    <property type="match status" value="1"/>
</dbReference>
<keyword evidence="3" id="KW-1185">Reference proteome</keyword>
<dbReference type="InterPro" id="IPR050896">
    <property type="entry name" value="Mito_lipid_metab_GTPase"/>
</dbReference>
<evidence type="ECO:0000313" key="3">
    <source>
        <dbReference type="Proteomes" id="UP000189941"/>
    </source>
</evidence>
<dbReference type="InterPro" id="IPR006073">
    <property type="entry name" value="GTP-bd"/>
</dbReference>
<dbReference type="InterPro" id="IPR019988">
    <property type="entry name" value="GTP-bd_ribosome_bgen_YqeH"/>
</dbReference>
<dbReference type="PANTHER" id="PTHR46434:SF1">
    <property type="entry name" value="GENETIC INTERACTOR OF PROHIBITINS 3, MITOCHONDRIAL"/>
    <property type="match status" value="1"/>
</dbReference>
<dbReference type="GO" id="GO:0005525">
    <property type="term" value="F:GTP binding"/>
    <property type="evidence" value="ECO:0007669"/>
    <property type="project" value="InterPro"/>
</dbReference>
<dbReference type="Proteomes" id="UP000189941">
    <property type="component" value="Unassembled WGS sequence"/>
</dbReference>
<dbReference type="PANTHER" id="PTHR46434">
    <property type="entry name" value="GENETIC INTERACTOR OF PROHIBITINS 3, MITOCHONDRIAL"/>
    <property type="match status" value="1"/>
</dbReference>
<dbReference type="RefSeq" id="WP_078754948.1">
    <property type="nucleotide sequence ID" value="NZ_FUWO01000001.1"/>
</dbReference>
<dbReference type="InterPro" id="IPR030378">
    <property type="entry name" value="G_CP_dom"/>
</dbReference>
<reference evidence="3" key="1">
    <citation type="submission" date="2017-02" db="EMBL/GenBank/DDBJ databases">
        <authorList>
            <person name="Varghese N."/>
            <person name="Submissions S."/>
        </authorList>
    </citation>
    <scope>NUCLEOTIDE SEQUENCE [LARGE SCALE GENOMIC DNA]</scope>
    <source>
        <strain evidence="3">DSM 15739</strain>
    </source>
</reference>
<dbReference type="Gene3D" id="3.40.50.300">
    <property type="entry name" value="P-loop containing nucleotide triphosphate hydrolases"/>
    <property type="match status" value="1"/>
</dbReference>